<dbReference type="STRING" id="229921.ADN01_08785"/>
<evidence type="ECO:0000256" key="1">
    <source>
        <dbReference type="SAM" id="Phobius"/>
    </source>
</evidence>
<feature type="transmembrane region" description="Helical" evidence="1">
    <location>
        <begin position="29"/>
        <end position="49"/>
    </location>
</feature>
<sequence length="567" mass="62425">MSFFRPFFPNRVPLPLRGKSESWIIRERIFQTILLGGLGVSTITTSTVLLSGVNVANSGLFIFSVIYQVSSIILVLTRRQSYILRSGLFMVLIYALGLYSLMANGLSGIGLLVLLALISLSAVLAGPRTGLAFFVISLFTVYLAASSHTGSSDLLQIATRYYDSKATADWLSIGAFFTVMSVMIVISLGMLLGSMQRAMDLRIKMAEQVEMERAGLEQRVKERTSELERRLVQIRTAAEISRVISSILDSQSLFQQVADIIQQRTGLYYVGIFIVDEAGQYAVLRAGSGEAGQRMVAEGHRLVVGGNSMIGWATANRQARIALDVGVEAVRFNNPHLPETHSEVAIPILGRYKTLGALSIQSKESNAFDEGDIVILQGIADSLAIAIENTRLFQQSQLDLEEIRSLNRQYLEQAWSEVLVSSGQLQYSYENPSLAARSGEVHPHQFPILLRDQAIGELILETPLENLSSEDREMVETILAQTALTLESARLLAETQRKAAQEEKINEFTTLFTRALNIEEILKTAVQEIGQLPTVAEASVYLAPSGMDLIASENQPKHNGHNQEANQ</sequence>
<keyword evidence="1" id="KW-1133">Transmembrane helix</keyword>
<comment type="caution">
    <text evidence="3">The sequence shown here is derived from an EMBL/GenBank/DDBJ whole genome shotgun (WGS) entry which is preliminary data.</text>
</comment>
<feature type="domain" description="GAF" evidence="2">
    <location>
        <begin position="249"/>
        <end position="397"/>
    </location>
</feature>
<proteinExistence type="predicted"/>
<dbReference type="Pfam" id="PF13185">
    <property type="entry name" value="GAF_2"/>
    <property type="match status" value="1"/>
</dbReference>
<evidence type="ECO:0000259" key="2">
    <source>
        <dbReference type="SMART" id="SM00065"/>
    </source>
</evidence>
<dbReference type="InterPro" id="IPR003018">
    <property type="entry name" value="GAF"/>
</dbReference>
<dbReference type="EMBL" id="LGCM01000033">
    <property type="protein sequence ID" value="KPL82991.1"/>
    <property type="molecule type" value="Genomic_DNA"/>
</dbReference>
<evidence type="ECO:0000313" key="3">
    <source>
        <dbReference type="EMBL" id="KPL82991.1"/>
    </source>
</evidence>
<dbReference type="InterPro" id="IPR029016">
    <property type="entry name" value="GAF-like_dom_sf"/>
</dbReference>
<dbReference type="Proteomes" id="UP000050501">
    <property type="component" value="Unassembled WGS sequence"/>
</dbReference>
<dbReference type="SMART" id="SM00065">
    <property type="entry name" value="GAF"/>
    <property type="match status" value="1"/>
</dbReference>
<dbReference type="OrthoDB" id="153145at2"/>
<organism evidence="3 4">
    <name type="scientific">Levilinea saccharolytica</name>
    <dbReference type="NCBI Taxonomy" id="229921"/>
    <lineage>
        <taxon>Bacteria</taxon>
        <taxon>Bacillati</taxon>
        <taxon>Chloroflexota</taxon>
        <taxon>Anaerolineae</taxon>
        <taxon>Anaerolineales</taxon>
        <taxon>Anaerolineaceae</taxon>
        <taxon>Levilinea</taxon>
    </lineage>
</organism>
<dbReference type="InterPro" id="IPR048437">
    <property type="entry name" value="MASE11"/>
</dbReference>
<gene>
    <name evidence="3" type="ORF">ADN01_08785</name>
</gene>
<feature type="transmembrane region" description="Helical" evidence="1">
    <location>
        <begin position="170"/>
        <end position="192"/>
    </location>
</feature>
<dbReference type="SUPFAM" id="SSF55781">
    <property type="entry name" value="GAF domain-like"/>
    <property type="match status" value="2"/>
</dbReference>
<dbReference type="Pfam" id="PF20969">
    <property type="entry name" value="MASE11"/>
    <property type="match status" value="1"/>
</dbReference>
<dbReference type="AlphaFoldDB" id="A0A0P6YD93"/>
<accession>A0A0P6YD93</accession>
<keyword evidence="1" id="KW-0472">Membrane</keyword>
<protein>
    <recommendedName>
        <fullName evidence="2">GAF domain-containing protein</fullName>
    </recommendedName>
</protein>
<name>A0A0P6YD93_9CHLR</name>
<feature type="transmembrane region" description="Helical" evidence="1">
    <location>
        <begin position="82"/>
        <end position="99"/>
    </location>
</feature>
<keyword evidence="4" id="KW-1185">Reference proteome</keyword>
<feature type="transmembrane region" description="Helical" evidence="1">
    <location>
        <begin position="55"/>
        <end position="75"/>
    </location>
</feature>
<dbReference type="Gene3D" id="3.30.450.40">
    <property type="match status" value="2"/>
</dbReference>
<evidence type="ECO:0000313" key="4">
    <source>
        <dbReference type="Proteomes" id="UP000050501"/>
    </source>
</evidence>
<feature type="transmembrane region" description="Helical" evidence="1">
    <location>
        <begin position="131"/>
        <end position="150"/>
    </location>
</feature>
<keyword evidence="1" id="KW-0812">Transmembrane</keyword>
<reference evidence="3 4" key="1">
    <citation type="submission" date="2015-07" db="EMBL/GenBank/DDBJ databases">
        <title>Genome sequence of Levilinea saccharolytica DSM 16555.</title>
        <authorList>
            <person name="Hemp J."/>
            <person name="Ward L.M."/>
            <person name="Pace L.A."/>
            <person name="Fischer W.W."/>
        </authorList>
    </citation>
    <scope>NUCLEOTIDE SEQUENCE [LARGE SCALE GENOMIC DNA]</scope>
    <source>
        <strain evidence="3 4">KIBI-1</strain>
    </source>
</reference>
<feature type="transmembrane region" description="Helical" evidence="1">
    <location>
        <begin position="105"/>
        <end position="124"/>
    </location>
</feature>
<dbReference type="RefSeq" id="WP_062418221.1">
    <property type="nucleotide sequence ID" value="NZ_DF967974.1"/>
</dbReference>